<name>A0A7W8UJ48_9HYPH</name>
<organism evidence="1 2">
    <name type="scientific">Rhizobium lentis</name>
    <dbReference type="NCBI Taxonomy" id="1138194"/>
    <lineage>
        <taxon>Bacteria</taxon>
        <taxon>Pseudomonadati</taxon>
        <taxon>Pseudomonadota</taxon>
        <taxon>Alphaproteobacteria</taxon>
        <taxon>Hyphomicrobiales</taxon>
        <taxon>Rhizobiaceae</taxon>
        <taxon>Rhizobium/Agrobacterium group</taxon>
        <taxon>Rhizobium</taxon>
    </lineage>
</organism>
<evidence type="ECO:0000313" key="1">
    <source>
        <dbReference type="EMBL" id="MBB5558399.1"/>
    </source>
</evidence>
<reference evidence="1 2" key="1">
    <citation type="submission" date="2020-08" db="EMBL/GenBank/DDBJ databases">
        <title>Genomic Encyclopedia of Type Strains, Phase IV (KMG-V): Genome sequencing to study the core and pangenomes of soil and plant-associated prokaryotes.</title>
        <authorList>
            <person name="Whitman W."/>
        </authorList>
    </citation>
    <scope>NUCLEOTIDE SEQUENCE [LARGE SCALE GENOMIC DNA]</scope>
    <source>
        <strain evidence="1 2">SEMIA 4034</strain>
    </source>
</reference>
<accession>A0A7W8UJ48</accession>
<sequence>MDETDKKRILERLENIRGEILAKIRPREQRYETETPPEQPYVFLQQRVEKPAKFIEVIGRFLQIPEFIEWLRFVFKAAGVVFAAICFWR</sequence>
<proteinExistence type="predicted"/>
<protein>
    <submittedName>
        <fullName evidence="1">Uncharacterized protein</fullName>
    </submittedName>
</protein>
<dbReference type="RefSeq" id="WP_183913615.1">
    <property type="nucleotide sequence ID" value="NZ_JACHBB010000001.1"/>
</dbReference>
<dbReference type="AlphaFoldDB" id="A0A7W8UJ48"/>
<evidence type="ECO:0000313" key="2">
    <source>
        <dbReference type="Proteomes" id="UP000528824"/>
    </source>
</evidence>
<keyword evidence="2" id="KW-1185">Reference proteome</keyword>
<dbReference type="Proteomes" id="UP000528824">
    <property type="component" value="Unassembled WGS sequence"/>
</dbReference>
<comment type="caution">
    <text evidence="1">The sequence shown here is derived from an EMBL/GenBank/DDBJ whole genome shotgun (WGS) entry which is preliminary data.</text>
</comment>
<dbReference type="EMBL" id="JACHBC010000001">
    <property type="protein sequence ID" value="MBB5558399.1"/>
    <property type="molecule type" value="Genomic_DNA"/>
</dbReference>
<gene>
    <name evidence="1" type="ORF">GGI59_000026</name>
</gene>